<dbReference type="PROSITE" id="PS00444">
    <property type="entry name" value="POLYPRENYL_SYNTHASE_2"/>
    <property type="match status" value="1"/>
</dbReference>
<dbReference type="InterPro" id="IPR033749">
    <property type="entry name" value="Polyprenyl_synt_CS"/>
</dbReference>
<keyword evidence="4" id="KW-0479">Metal-binding</keyword>
<evidence type="ECO:0000313" key="8">
    <source>
        <dbReference type="EMBL" id="GAA2100081.1"/>
    </source>
</evidence>
<dbReference type="SFLD" id="SFLDG01017">
    <property type="entry name" value="Polyprenyl_Transferase_Like"/>
    <property type="match status" value="1"/>
</dbReference>
<dbReference type="RefSeq" id="WP_425547013.1">
    <property type="nucleotide sequence ID" value="NZ_BAAAPZ010000008.1"/>
</dbReference>
<comment type="cofactor">
    <cofactor evidence="1">
        <name>Mg(2+)</name>
        <dbReference type="ChEBI" id="CHEBI:18420"/>
    </cofactor>
</comment>
<keyword evidence="5" id="KW-0460">Magnesium</keyword>
<keyword evidence="3 6" id="KW-0808">Transferase</keyword>
<organism evidence="8 9">
    <name type="scientific">Brevibacterium salitolerans</name>
    <dbReference type="NCBI Taxonomy" id="1403566"/>
    <lineage>
        <taxon>Bacteria</taxon>
        <taxon>Bacillati</taxon>
        <taxon>Actinomycetota</taxon>
        <taxon>Actinomycetes</taxon>
        <taxon>Micrococcales</taxon>
        <taxon>Brevibacteriaceae</taxon>
        <taxon>Brevibacterium</taxon>
    </lineage>
</organism>
<comment type="similarity">
    <text evidence="2 6">Belongs to the FPP/GGPP synthase family.</text>
</comment>
<dbReference type="PANTHER" id="PTHR12001:SF69">
    <property type="entry name" value="ALL TRANS-POLYPRENYL-DIPHOSPHATE SYNTHASE PDSS1"/>
    <property type="match status" value="1"/>
</dbReference>
<accession>A0ABN2WYJ3</accession>
<evidence type="ECO:0000256" key="5">
    <source>
        <dbReference type="ARBA" id="ARBA00022842"/>
    </source>
</evidence>
<dbReference type="Gene3D" id="1.10.600.10">
    <property type="entry name" value="Farnesyl Diphosphate Synthase"/>
    <property type="match status" value="1"/>
</dbReference>
<dbReference type="InterPro" id="IPR008949">
    <property type="entry name" value="Isoprenoid_synthase_dom_sf"/>
</dbReference>
<evidence type="ECO:0000256" key="6">
    <source>
        <dbReference type="RuleBase" id="RU004466"/>
    </source>
</evidence>
<reference evidence="8 9" key="1">
    <citation type="journal article" date="2019" name="Int. J. Syst. Evol. Microbiol.">
        <title>The Global Catalogue of Microorganisms (GCM) 10K type strain sequencing project: providing services to taxonomists for standard genome sequencing and annotation.</title>
        <authorList>
            <consortium name="The Broad Institute Genomics Platform"/>
            <consortium name="The Broad Institute Genome Sequencing Center for Infectious Disease"/>
            <person name="Wu L."/>
            <person name="Ma J."/>
        </authorList>
    </citation>
    <scope>NUCLEOTIDE SEQUENCE [LARGE SCALE GENOMIC DNA]</scope>
    <source>
        <strain evidence="8 9">JCM 15900</strain>
    </source>
</reference>
<dbReference type="SUPFAM" id="SSF48576">
    <property type="entry name" value="Terpenoid synthases"/>
    <property type="match status" value="1"/>
</dbReference>
<name>A0ABN2WYJ3_9MICO</name>
<keyword evidence="9" id="KW-1185">Reference proteome</keyword>
<evidence type="ECO:0000256" key="3">
    <source>
        <dbReference type="ARBA" id="ARBA00022679"/>
    </source>
</evidence>
<dbReference type="PANTHER" id="PTHR12001">
    <property type="entry name" value="GERANYLGERANYL PYROPHOSPHATE SYNTHASE"/>
    <property type="match status" value="1"/>
</dbReference>
<evidence type="ECO:0000313" key="9">
    <source>
        <dbReference type="Proteomes" id="UP001500984"/>
    </source>
</evidence>
<proteinExistence type="inferred from homology"/>
<dbReference type="SFLD" id="SFLDS00005">
    <property type="entry name" value="Isoprenoid_Synthase_Type_I"/>
    <property type="match status" value="1"/>
</dbReference>
<evidence type="ECO:0000256" key="4">
    <source>
        <dbReference type="ARBA" id="ARBA00022723"/>
    </source>
</evidence>
<dbReference type="Proteomes" id="UP001500984">
    <property type="component" value="Unassembled WGS sequence"/>
</dbReference>
<feature type="region of interest" description="Disordered" evidence="7">
    <location>
        <begin position="1"/>
        <end position="35"/>
    </location>
</feature>
<feature type="compositionally biased region" description="Low complexity" evidence="7">
    <location>
        <begin position="11"/>
        <end position="35"/>
    </location>
</feature>
<evidence type="ECO:0000256" key="2">
    <source>
        <dbReference type="ARBA" id="ARBA00006706"/>
    </source>
</evidence>
<dbReference type="Pfam" id="PF00348">
    <property type="entry name" value="polyprenyl_synt"/>
    <property type="match status" value="1"/>
</dbReference>
<gene>
    <name evidence="8" type="ORF">GCM10009823_22260</name>
</gene>
<comment type="caution">
    <text evidence="8">The sequence shown here is derived from an EMBL/GenBank/DDBJ whole genome shotgun (WGS) entry which is preliminary data.</text>
</comment>
<dbReference type="EMBL" id="BAAAPZ010000008">
    <property type="protein sequence ID" value="GAA2100081.1"/>
    <property type="molecule type" value="Genomic_DNA"/>
</dbReference>
<sequence>MTHARAPQLSDATADDAAQGAQAGREQSAAPAKAGPFAAEGSALAESMIARLADIEKRLEAAADQTRALPDEAAHHLMRAGGKRVRPMLVLLAAQLGDPARPEILDAAAAVELIHLATLYHDDVMDDAPVRRGAPSAHAVWGNSVAILTGDLLFARASLLSARLGPEAVRLEAETFERLVLGQLAEFAGPDEGADPIAHYIQVLADKTGSLIAASGEFGVRFSGADPAFVAPVREFGEKVGVAFQLADDLIDLTSTSADSGKTPGTDLREGVPTLPVLYLRAAAAAGDASAVQIAELLDADLSTDEALEIARAALAAHPVTEQARTEARRWADESIAALAPLPEGEVRTGLEAFARQVVDRAG</sequence>
<dbReference type="CDD" id="cd00685">
    <property type="entry name" value="Trans_IPPS_HT"/>
    <property type="match status" value="1"/>
</dbReference>
<dbReference type="InterPro" id="IPR000092">
    <property type="entry name" value="Polyprenyl_synt"/>
</dbReference>
<evidence type="ECO:0000256" key="7">
    <source>
        <dbReference type="SAM" id="MobiDB-lite"/>
    </source>
</evidence>
<protein>
    <submittedName>
        <fullName evidence="8">Polyprenyl synthetase family protein</fullName>
    </submittedName>
</protein>
<evidence type="ECO:0000256" key="1">
    <source>
        <dbReference type="ARBA" id="ARBA00001946"/>
    </source>
</evidence>